<dbReference type="OrthoDB" id="2371149at2"/>
<organism evidence="5 6">
    <name type="scientific">Alicyclobacillus vulcanalis</name>
    <dbReference type="NCBI Taxonomy" id="252246"/>
    <lineage>
        <taxon>Bacteria</taxon>
        <taxon>Bacillati</taxon>
        <taxon>Bacillota</taxon>
        <taxon>Bacilli</taxon>
        <taxon>Bacillales</taxon>
        <taxon>Alicyclobacillaceae</taxon>
        <taxon>Alicyclobacillus</taxon>
    </lineage>
</organism>
<proteinExistence type="predicted"/>
<sequence>MRQLVMEAPSRLRLTEADAAGSPAAGEVRLRTIMGGICGSDAKVYHGHLRHASYPVRPGHELVARVVEVGAGVEVAPGDRVVIIPNTYCGECGPCRRGQTNICERKASIGINAPGGFAEDWVLEAKYVVPVPDEVSNVQAAMVEPFAVAWHAVHRAPIGAGDEVLVLGSGTEGAFCAMLARSLGARVTAADVRDDRLAFVQALLPGVKTALASELPPDHYATVIEAAGAPDAIATAVRCVQPGGSVVALGLAEEATLPMQQFVRKEASLFGSIIYVRQDFVEALTRLTEDAALRASLDQLCAGVWPLEAYDEAYHHALSGKPGKAIISFEGGGSP</sequence>
<dbReference type="Gene3D" id="3.40.50.720">
    <property type="entry name" value="NAD(P)-binding Rossmann-like Domain"/>
    <property type="match status" value="1"/>
</dbReference>
<dbReference type="InterPro" id="IPR050129">
    <property type="entry name" value="Zn_alcohol_dh"/>
</dbReference>
<dbReference type="InterPro" id="IPR020843">
    <property type="entry name" value="ER"/>
</dbReference>
<evidence type="ECO:0000256" key="3">
    <source>
        <dbReference type="ARBA" id="ARBA00023002"/>
    </source>
</evidence>
<evidence type="ECO:0000259" key="4">
    <source>
        <dbReference type="SMART" id="SM00829"/>
    </source>
</evidence>
<keyword evidence="3" id="KW-0560">Oxidoreductase</keyword>
<evidence type="ECO:0000313" key="5">
    <source>
        <dbReference type="EMBL" id="SIS51906.1"/>
    </source>
</evidence>
<dbReference type="InterPro" id="IPR011032">
    <property type="entry name" value="GroES-like_sf"/>
</dbReference>
<evidence type="ECO:0000256" key="1">
    <source>
        <dbReference type="ARBA" id="ARBA00022723"/>
    </source>
</evidence>
<dbReference type="PANTHER" id="PTHR43401">
    <property type="entry name" value="L-THREONINE 3-DEHYDROGENASE"/>
    <property type="match status" value="1"/>
</dbReference>
<gene>
    <name evidence="5" type="ORF">SAMN05421799_101142</name>
</gene>
<dbReference type="Pfam" id="PF08240">
    <property type="entry name" value="ADH_N"/>
    <property type="match status" value="1"/>
</dbReference>
<keyword evidence="1" id="KW-0479">Metal-binding</keyword>
<dbReference type="PANTHER" id="PTHR43401:SF2">
    <property type="entry name" value="L-THREONINE 3-DEHYDROGENASE"/>
    <property type="match status" value="1"/>
</dbReference>
<dbReference type="SMART" id="SM00829">
    <property type="entry name" value="PKS_ER"/>
    <property type="match status" value="1"/>
</dbReference>
<name>A0A1N7JRP4_9BACL</name>
<dbReference type="GO" id="GO:0016491">
    <property type="term" value="F:oxidoreductase activity"/>
    <property type="evidence" value="ECO:0007669"/>
    <property type="project" value="UniProtKB-KW"/>
</dbReference>
<protein>
    <submittedName>
        <fullName evidence="5">L-iditol 2-dehydrogenase</fullName>
    </submittedName>
</protein>
<dbReference type="STRING" id="252246.SAMN05421799_101142"/>
<evidence type="ECO:0000256" key="2">
    <source>
        <dbReference type="ARBA" id="ARBA00022833"/>
    </source>
</evidence>
<dbReference type="Pfam" id="PF00107">
    <property type="entry name" value="ADH_zinc_N"/>
    <property type="match status" value="1"/>
</dbReference>
<dbReference type="InterPro" id="IPR013154">
    <property type="entry name" value="ADH-like_N"/>
</dbReference>
<dbReference type="EMBL" id="FTOO01000001">
    <property type="protein sequence ID" value="SIS51906.1"/>
    <property type="molecule type" value="Genomic_DNA"/>
</dbReference>
<dbReference type="InterPro" id="IPR036291">
    <property type="entry name" value="NAD(P)-bd_dom_sf"/>
</dbReference>
<dbReference type="InterPro" id="IPR013149">
    <property type="entry name" value="ADH-like_C"/>
</dbReference>
<feature type="domain" description="Enoyl reductase (ER)" evidence="4">
    <location>
        <begin position="7"/>
        <end position="327"/>
    </location>
</feature>
<evidence type="ECO:0000313" key="6">
    <source>
        <dbReference type="Proteomes" id="UP000186156"/>
    </source>
</evidence>
<dbReference type="Proteomes" id="UP000186156">
    <property type="component" value="Unassembled WGS sequence"/>
</dbReference>
<accession>A0A1N7JRP4</accession>
<dbReference type="RefSeq" id="WP_076344061.1">
    <property type="nucleotide sequence ID" value="NZ_FTOO01000001.1"/>
</dbReference>
<reference evidence="6" key="1">
    <citation type="submission" date="2017-01" db="EMBL/GenBank/DDBJ databases">
        <authorList>
            <person name="Varghese N."/>
            <person name="Submissions S."/>
        </authorList>
    </citation>
    <scope>NUCLEOTIDE SEQUENCE [LARGE SCALE GENOMIC DNA]</scope>
    <source>
        <strain evidence="6">DSM 16176</strain>
    </source>
</reference>
<dbReference type="AlphaFoldDB" id="A0A1N7JRP4"/>
<keyword evidence="6" id="KW-1185">Reference proteome</keyword>
<dbReference type="SUPFAM" id="SSF51735">
    <property type="entry name" value="NAD(P)-binding Rossmann-fold domains"/>
    <property type="match status" value="1"/>
</dbReference>
<dbReference type="GO" id="GO:0046872">
    <property type="term" value="F:metal ion binding"/>
    <property type="evidence" value="ECO:0007669"/>
    <property type="project" value="UniProtKB-KW"/>
</dbReference>
<dbReference type="Gene3D" id="3.90.180.10">
    <property type="entry name" value="Medium-chain alcohol dehydrogenases, catalytic domain"/>
    <property type="match status" value="1"/>
</dbReference>
<keyword evidence="2" id="KW-0862">Zinc</keyword>
<dbReference type="SUPFAM" id="SSF50129">
    <property type="entry name" value="GroES-like"/>
    <property type="match status" value="1"/>
</dbReference>